<dbReference type="Pfam" id="PF16770">
    <property type="entry name" value="RTT107_BRCT_5"/>
    <property type="match status" value="1"/>
</dbReference>
<feature type="compositionally biased region" description="Basic residues" evidence="1">
    <location>
        <begin position="251"/>
        <end position="260"/>
    </location>
</feature>
<feature type="compositionally biased region" description="Low complexity" evidence="1">
    <location>
        <begin position="123"/>
        <end position="132"/>
    </location>
</feature>
<dbReference type="InterPro" id="IPR001357">
    <property type="entry name" value="BRCT_dom"/>
</dbReference>
<keyword evidence="4" id="KW-1185">Reference proteome</keyword>
<feature type="compositionally biased region" description="Basic and acidic residues" evidence="1">
    <location>
        <begin position="86"/>
        <end position="106"/>
    </location>
</feature>
<sequence length="378" mass="41215">MSAVQAWTTSGFPANQVASNGRISFRYFRPACAETDSEPMGKSGRTPRRDLSVVVPTLKQVRSQPQIRGENKEKGSPQPKKPSMKKSLEHTESVDVRDRDSPEKSPPKRGRPASCALKTTRASSSSLDQSPSPARPAPSKKPRHVEAATSKAGPSKVNETPSMIARTQRSAATKATNKLCIEIMPDVMNFQKELKSGNVKCAYDMEQASAKAKGKRKEKGGTAVAVPAQRKKRISMGDGEPELSAWEPEKKKRKTGKGNGRKSDAIELSVDENVAVEVAKGRRKSDIKTSATADRPASHTDVKNIVVMTTQVALLEDVVKAFTKMGAKFTQKPSECTHLVARSLVRTEKFLCATTTAPYVVTVAWVETCVSNKRIMHE</sequence>
<dbReference type="PROSITE" id="PS50172">
    <property type="entry name" value="BRCT"/>
    <property type="match status" value="1"/>
</dbReference>
<evidence type="ECO:0000256" key="1">
    <source>
        <dbReference type="SAM" id="MobiDB-lite"/>
    </source>
</evidence>
<dbReference type="SUPFAM" id="SSF52113">
    <property type="entry name" value="BRCT domain"/>
    <property type="match status" value="1"/>
</dbReference>
<proteinExistence type="predicted"/>
<feature type="region of interest" description="Disordered" evidence="1">
    <location>
        <begin position="210"/>
        <end position="265"/>
    </location>
</feature>
<accession>A0A4S4KEI4</accession>
<dbReference type="EMBL" id="SGPJ01000226">
    <property type="protein sequence ID" value="THG96558.1"/>
    <property type="molecule type" value="Genomic_DNA"/>
</dbReference>
<feature type="domain" description="BRCT" evidence="2">
    <location>
        <begin position="316"/>
        <end position="378"/>
    </location>
</feature>
<dbReference type="AlphaFoldDB" id="A0A4S4KEI4"/>
<evidence type="ECO:0000313" key="4">
    <source>
        <dbReference type="Proteomes" id="UP000309038"/>
    </source>
</evidence>
<feature type="compositionally biased region" description="Polar residues" evidence="1">
    <location>
        <begin position="157"/>
        <end position="173"/>
    </location>
</feature>
<dbReference type="SMART" id="SM00292">
    <property type="entry name" value="BRCT"/>
    <property type="match status" value="1"/>
</dbReference>
<name>A0A4S4KEI4_9APHY</name>
<protein>
    <recommendedName>
        <fullName evidence="2">BRCT domain-containing protein</fullName>
    </recommendedName>
</protein>
<reference evidence="3 4" key="1">
    <citation type="submission" date="2019-02" db="EMBL/GenBank/DDBJ databases">
        <title>Genome sequencing of the rare red list fungi Phlebia centrifuga.</title>
        <authorList>
            <person name="Buettner E."/>
            <person name="Kellner H."/>
        </authorList>
    </citation>
    <scope>NUCLEOTIDE SEQUENCE [LARGE SCALE GENOMIC DNA]</scope>
    <source>
        <strain evidence="3 4">DSM 108282</strain>
    </source>
</reference>
<dbReference type="CDD" id="cd17743">
    <property type="entry name" value="BRCT_BRC1_like_rpt5"/>
    <property type="match status" value="1"/>
</dbReference>
<evidence type="ECO:0000259" key="2">
    <source>
        <dbReference type="PROSITE" id="PS50172"/>
    </source>
</evidence>
<dbReference type="InterPro" id="IPR036420">
    <property type="entry name" value="BRCT_dom_sf"/>
</dbReference>
<comment type="caution">
    <text evidence="3">The sequence shown here is derived from an EMBL/GenBank/DDBJ whole genome shotgun (WGS) entry which is preliminary data.</text>
</comment>
<feature type="region of interest" description="Disordered" evidence="1">
    <location>
        <begin position="1"/>
        <end position="20"/>
    </location>
</feature>
<dbReference type="Proteomes" id="UP000309038">
    <property type="component" value="Unassembled WGS sequence"/>
</dbReference>
<evidence type="ECO:0000313" key="3">
    <source>
        <dbReference type="EMBL" id="THG96558.1"/>
    </source>
</evidence>
<dbReference type="Gene3D" id="3.40.50.10190">
    <property type="entry name" value="BRCT domain"/>
    <property type="match status" value="1"/>
</dbReference>
<feature type="region of interest" description="Disordered" evidence="1">
    <location>
        <begin position="32"/>
        <end position="173"/>
    </location>
</feature>
<gene>
    <name evidence="3" type="ORF">EW026_g5290</name>
</gene>
<organism evidence="3 4">
    <name type="scientific">Hermanssonia centrifuga</name>
    <dbReference type="NCBI Taxonomy" id="98765"/>
    <lineage>
        <taxon>Eukaryota</taxon>
        <taxon>Fungi</taxon>
        <taxon>Dikarya</taxon>
        <taxon>Basidiomycota</taxon>
        <taxon>Agaricomycotina</taxon>
        <taxon>Agaricomycetes</taxon>
        <taxon>Polyporales</taxon>
        <taxon>Meruliaceae</taxon>
        <taxon>Hermanssonia</taxon>
    </lineage>
</organism>